<dbReference type="PANTHER" id="PTHR23291">
    <property type="entry name" value="BAX INHIBITOR-RELATED"/>
    <property type="match status" value="1"/>
</dbReference>
<name>A0A9P0FAZ2_BRAAE</name>
<proteinExistence type="inferred from homology"/>
<dbReference type="InterPro" id="IPR006214">
    <property type="entry name" value="Bax_inhibitor_1-related"/>
</dbReference>
<organism evidence="7 8">
    <name type="scientific">Brassicogethes aeneus</name>
    <name type="common">Rape pollen beetle</name>
    <name type="synonym">Meligethes aeneus</name>
    <dbReference type="NCBI Taxonomy" id="1431903"/>
    <lineage>
        <taxon>Eukaryota</taxon>
        <taxon>Metazoa</taxon>
        <taxon>Ecdysozoa</taxon>
        <taxon>Arthropoda</taxon>
        <taxon>Hexapoda</taxon>
        <taxon>Insecta</taxon>
        <taxon>Pterygota</taxon>
        <taxon>Neoptera</taxon>
        <taxon>Endopterygota</taxon>
        <taxon>Coleoptera</taxon>
        <taxon>Polyphaga</taxon>
        <taxon>Cucujiformia</taxon>
        <taxon>Nitidulidae</taxon>
        <taxon>Meligethinae</taxon>
        <taxon>Brassicogethes</taxon>
    </lineage>
</organism>
<comment type="subcellular location">
    <subcellularLocation>
        <location evidence="1">Membrane</location>
        <topology evidence="1">Multi-pass membrane protein</topology>
    </subcellularLocation>
</comment>
<evidence type="ECO:0000313" key="7">
    <source>
        <dbReference type="EMBL" id="CAH0546494.1"/>
    </source>
</evidence>
<dbReference type="Pfam" id="PF01027">
    <property type="entry name" value="Bax1-I"/>
    <property type="match status" value="1"/>
</dbReference>
<feature type="transmembrane region" description="Helical" evidence="5">
    <location>
        <begin position="254"/>
        <end position="273"/>
    </location>
</feature>
<feature type="transmembrane region" description="Helical" evidence="5">
    <location>
        <begin position="279"/>
        <end position="295"/>
    </location>
</feature>
<feature type="compositionally biased region" description="Gly residues" evidence="6">
    <location>
        <begin position="60"/>
        <end position="71"/>
    </location>
</feature>
<keyword evidence="2 5" id="KW-0812">Transmembrane</keyword>
<dbReference type="GO" id="GO:0016020">
    <property type="term" value="C:membrane"/>
    <property type="evidence" value="ECO:0007669"/>
    <property type="project" value="UniProtKB-SubCell"/>
</dbReference>
<evidence type="ECO:0000256" key="6">
    <source>
        <dbReference type="SAM" id="MobiDB-lite"/>
    </source>
</evidence>
<dbReference type="CDD" id="cd10428">
    <property type="entry name" value="LFG_like"/>
    <property type="match status" value="1"/>
</dbReference>
<feature type="transmembrane region" description="Helical" evidence="5">
    <location>
        <begin position="197"/>
        <end position="217"/>
    </location>
</feature>
<sequence>MAWQGGPQYSDPSQQGGYGGYPQQPGGYPNAPPPMGYPGGPTPHLGYPGQAPPAGFAGPQAGGFGAYGGGFNQQPPVPPPYAGGDPYNQGEQYPLSDRRTGGYGGTSYGEEGESDVKGFDFNDASIRRGFIRKVYSILMVQLSITLAFIAWMVYHIPTQRFVRAHSELLIVAFVVIIVALIVLACCGEVRRKTPMNFIFLFIFTVAEAFMLGVTASTYRSDEVVMAVGITAVVCLGLTLFAFQTRWDFTMMGGILFVAVLILFVFGIVAMFWHNKIVKMVYASLGALIFSIYLIYDTQMMMGGKHKYSISPEEYVFAALNLYIDIVNIFMYILSIIGHSRD</sequence>
<reference evidence="7" key="1">
    <citation type="submission" date="2021-12" db="EMBL/GenBank/DDBJ databases">
        <authorList>
            <person name="King R."/>
        </authorList>
    </citation>
    <scope>NUCLEOTIDE SEQUENCE</scope>
</reference>
<dbReference type="EMBL" id="OV121132">
    <property type="protein sequence ID" value="CAH0546494.1"/>
    <property type="molecule type" value="Genomic_DNA"/>
</dbReference>
<keyword evidence="8" id="KW-1185">Reference proteome</keyword>
<evidence type="ECO:0000313" key="8">
    <source>
        <dbReference type="Proteomes" id="UP001154078"/>
    </source>
</evidence>
<dbReference type="Proteomes" id="UP001154078">
    <property type="component" value="Chromosome 1"/>
</dbReference>
<evidence type="ECO:0000256" key="5">
    <source>
        <dbReference type="RuleBase" id="RU004379"/>
    </source>
</evidence>
<feature type="transmembrane region" description="Helical" evidence="5">
    <location>
        <begin position="168"/>
        <end position="185"/>
    </location>
</feature>
<evidence type="ECO:0000256" key="4">
    <source>
        <dbReference type="ARBA" id="ARBA00023136"/>
    </source>
</evidence>
<protein>
    <submittedName>
        <fullName evidence="7">Uncharacterized protein</fullName>
    </submittedName>
</protein>
<accession>A0A9P0FAZ2</accession>
<comment type="similarity">
    <text evidence="5">Belongs to the BI1 family.</text>
</comment>
<feature type="transmembrane region" description="Helical" evidence="5">
    <location>
        <begin position="223"/>
        <end position="242"/>
    </location>
</feature>
<dbReference type="PANTHER" id="PTHR23291:SF47">
    <property type="entry name" value="TRANSMEMBRANE BAX INHIBITOR MOTIF CONTAINING 7"/>
    <property type="match status" value="1"/>
</dbReference>
<feature type="transmembrane region" description="Helical" evidence="5">
    <location>
        <begin position="315"/>
        <end position="336"/>
    </location>
</feature>
<evidence type="ECO:0000256" key="1">
    <source>
        <dbReference type="ARBA" id="ARBA00004141"/>
    </source>
</evidence>
<evidence type="ECO:0000256" key="2">
    <source>
        <dbReference type="ARBA" id="ARBA00022692"/>
    </source>
</evidence>
<keyword evidence="4 5" id="KW-0472">Membrane</keyword>
<evidence type="ECO:0000256" key="3">
    <source>
        <dbReference type="ARBA" id="ARBA00022989"/>
    </source>
</evidence>
<gene>
    <name evidence="7" type="ORF">MELIAE_LOCUS645</name>
</gene>
<feature type="transmembrane region" description="Helical" evidence="5">
    <location>
        <begin position="134"/>
        <end position="156"/>
    </location>
</feature>
<feature type="compositionally biased region" description="Low complexity" evidence="6">
    <location>
        <begin position="46"/>
        <end position="59"/>
    </location>
</feature>
<dbReference type="AlphaFoldDB" id="A0A9P0FAZ2"/>
<dbReference type="OrthoDB" id="7933078at2759"/>
<keyword evidence="3 5" id="KW-1133">Transmembrane helix</keyword>
<feature type="region of interest" description="Disordered" evidence="6">
    <location>
        <begin position="1"/>
        <end position="110"/>
    </location>
</feature>